<dbReference type="AlphaFoldDB" id="A0A8J7PMJ4"/>
<dbReference type="InterPro" id="IPR018247">
    <property type="entry name" value="EF_Hand_1_Ca_BS"/>
</dbReference>
<evidence type="ECO:0008006" key="3">
    <source>
        <dbReference type="Google" id="ProtNLM"/>
    </source>
</evidence>
<proteinExistence type="predicted"/>
<reference evidence="1" key="1">
    <citation type="submission" date="2021-02" db="EMBL/GenBank/DDBJ databases">
        <title>Genome-Resolved Metagenomics of a Microbial Community Performing Photosynthetic Biological Nutrient Removal.</title>
        <authorList>
            <person name="Mcdaniel E.A."/>
        </authorList>
    </citation>
    <scope>NUCLEOTIDE SEQUENCE</scope>
    <source>
        <strain evidence="1">UWPOB_OBS1</strain>
    </source>
</reference>
<dbReference type="EMBL" id="JAFLCK010000021">
    <property type="protein sequence ID" value="MBN8661485.1"/>
    <property type="molecule type" value="Genomic_DNA"/>
</dbReference>
<evidence type="ECO:0000313" key="1">
    <source>
        <dbReference type="EMBL" id="MBN8661485.1"/>
    </source>
</evidence>
<gene>
    <name evidence="1" type="ORF">J0M35_14055</name>
</gene>
<evidence type="ECO:0000313" key="2">
    <source>
        <dbReference type="Proteomes" id="UP000664277"/>
    </source>
</evidence>
<dbReference type="Gene3D" id="3.40.390.10">
    <property type="entry name" value="Collagenase (Catalytic Domain)"/>
    <property type="match status" value="1"/>
</dbReference>
<dbReference type="GO" id="GO:0008237">
    <property type="term" value="F:metallopeptidase activity"/>
    <property type="evidence" value="ECO:0007669"/>
    <property type="project" value="InterPro"/>
</dbReference>
<sequence length="362" mass="40092">MQYDNHELKAALNADRTILRSSQEVSAEAAYAKLVAETKSVYGGYDAKQKTVYAQALPAISKEQVRDISIGYGLSHFDLLDRNSNGRIEKSELDARALDAKAGRNPISGLPATMELELLKSLTERRSYLRALHKGGSWWNLNMIDPDDVTKDDLSAASTEVKQLRRIYDNLPLLPGVKPDKDFSSLPQGVPELFEAAGVEVKLTDEPVSKALAHHIDRSFIIAISQALYNPSSKEIVLERRDRTSKARSHEVGHAIDDALVPGSAFFSDSADFDKAVKQDLAEQKGRNINFERELPTLHTFVQSALLRGSLNESARKELFAEIYQSGDAPLAEGLRRYFPTTGALIDQTLASRGIGRKPQTW</sequence>
<dbReference type="Proteomes" id="UP000664277">
    <property type="component" value="Unassembled WGS sequence"/>
</dbReference>
<comment type="caution">
    <text evidence="1">The sequence shown here is derived from an EMBL/GenBank/DDBJ whole genome shotgun (WGS) entry which is preliminary data.</text>
</comment>
<dbReference type="InterPro" id="IPR024079">
    <property type="entry name" value="MetalloPept_cat_dom_sf"/>
</dbReference>
<organism evidence="1 2">
    <name type="scientific">Candidatus Obscuribacter phosphatis</name>
    <dbReference type="NCBI Taxonomy" id="1906157"/>
    <lineage>
        <taxon>Bacteria</taxon>
        <taxon>Bacillati</taxon>
        <taxon>Candidatus Melainabacteria</taxon>
        <taxon>Candidatus Obscuribacterales</taxon>
        <taxon>Candidatus Obscuribacteraceae</taxon>
        <taxon>Candidatus Obscuribacter</taxon>
    </lineage>
</organism>
<dbReference type="PROSITE" id="PS00018">
    <property type="entry name" value="EF_HAND_1"/>
    <property type="match status" value="1"/>
</dbReference>
<protein>
    <recommendedName>
        <fullName evidence="3">EF-hand domain-containing protein</fullName>
    </recommendedName>
</protein>
<accession>A0A8J7PMJ4</accession>
<name>A0A8J7PMJ4_9BACT</name>